<keyword evidence="3" id="KW-0408">Iron</keyword>
<reference evidence="6" key="1">
    <citation type="submission" date="2021-06" db="EMBL/GenBank/DDBJ databases">
        <title>44 bacteria genomes isolated from Dapeng, Shenzhen.</title>
        <authorList>
            <person name="Zheng W."/>
            <person name="Yu S."/>
            <person name="Huang Y."/>
        </authorList>
    </citation>
    <scope>NUCLEOTIDE SEQUENCE</scope>
    <source>
        <strain evidence="6">DP5N28-2</strain>
    </source>
</reference>
<evidence type="ECO:0000313" key="7">
    <source>
        <dbReference type="Proteomes" id="UP000753961"/>
    </source>
</evidence>
<accession>A0A953HNF7</accession>
<evidence type="ECO:0000259" key="5">
    <source>
        <dbReference type="Pfam" id="PF00149"/>
    </source>
</evidence>
<dbReference type="EMBL" id="JAHVHU010000006">
    <property type="protein sequence ID" value="MBY5957773.1"/>
    <property type="molecule type" value="Genomic_DNA"/>
</dbReference>
<dbReference type="PANTHER" id="PTHR42988:SF2">
    <property type="entry name" value="CYCLIC NUCLEOTIDE PHOSPHODIESTERASE CBUA0032-RELATED"/>
    <property type="match status" value="1"/>
</dbReference>
<feature type="domain" description="Calcineurin-like phosphoesterase" evidence="5">
    <location>
        <begin position="4"/>
        <end position="193"/>
    </location>
</feature>
<keyword evidence="7" id="KW-1185">Reference proteome</keyword>
<dbReference type="AlphaFoldDB" id="A0A953HNF7"/>
<dbReference type="Proteomes" id="UP000753961">
    <property type="component" value="Unassembled WGS sequence"/>
</dbReference>
<evidence type="ECO:0000313" key="6">
    <source>
        <dbReference type="EMBL" id="MBY5957773.1"/>
    </source>
</evidence>
<dbReference type="InterPro" id="IPR004843">
    <property type="entry name" value="Calcineurin-like_PHP"/>
</dbReference>
<evidence type="ECO:0000256" key="2">
    <source>
        <dbReference type="ARBA" id="ARBA00022801"/>
    </source>
</evidence>
<dbReference type="RefSeq" id="WP_222579295.1">
    <property type="nucleotide sequence ID" value="NZ_JAHVHU010000006.1"/>
</dbReference>
<dbReference type="InterPro" id="IPR050884">
    <property type="entry name" value="CNP_phosphodiesterase-III"/>
</dbReference>
<dbReference type="GO" id="GO:0046872">
    <property type="term" value="F:metal ion binding"/>
    <property type="evidence" value="ECO:0007669"/>
    <property type="project" value="UniProtKB-KW"/>
</dbReference>
<keyword evidence="2" id="KW-0378">Hydrolase</keyword>
<dbReference type="PANTHER" id="PTHR42988">
    <property type="entry name" value="PHOSPHOHYDROLASE"/>
    <property type="match status" value="1"/>
</dbReference>
<dbReference type="Pfam" id="PF00149">
    <property type="entry name" value="Metallophos"/>
    <property type="match status" value="1"/>
</dbReference>
<dbReference type="GO" id="GO:0016787">
    <property type="term" value="F:hydrolase activity"/>
    <property type="evidence" value="ECO:0007669"/>
    <property type="project" value="UniProtKB-KW"/>
</dbReference>
<keyword evidence="1" id="KW-0479">Metal-binding</keyword>
<dbReference type="Gene3D" id="3.60.21.10">
    <property type="match status" value="1"/>
</dbReference>
<dbReference type="SUPFAM" id="SSF56300">
    <property type="entry name" value="Metallo-dependent phosphatases"/>
    <property type="match status" value="1"/>
</dbReference>
<evidence type="ECO:0000256" key="4">
    <source>
        <dbReference type="ARBA" id="ARBA00025742"/>
    </source>
</evidence>
<evidence type="ECO:0000256" key="1">
    <source>
        <dbReference type="ARBA" id="ARBA00022723"/>
    </source>
</evidence>
<name>A0A953HNF7_9BACT</name>
<sequence length="252" mass="29166">MVDFRIIQVTDIHIGRKEEYPFGVNLRANFLNTLADLEQMNPDLLVLTGDFCYKDPRQDVYEWIHQQLDVVGVPYEVIGGNHDDTSLMTTGLLGENLSNEQSEYYFSDEIAGYHILFLDTASGAISPEQLSWMKQEVRRSTDQQLLVFMHHPPVLAGVPHMDNGYPLQNRQEVLEVLTMHPSSVQVFCGHYHVDRSVVWQNVMVHITPSLFMQIFPYVKDFAIDHYQIGYRVIDFAEDTIRHSVRYLPGSRY</sequence>
<protein>
    <submittedName>
        <fullName evidence="6">Metallophosphoesterase</fullName>
    </submittedName>
</protein>
<evidence type="ECO:0000256" key="3">
    <source>
        <dbReference type="ARBA" id="ARBA00023004"/>
    </source>
</evidence>
<comment type="similarity">
    <text evidence="4">Belongs to the cyclic nucleotide phosphodiesterase class-III family.</text>
</comment>
<comment type="caution">
    <text evidence="6">The sequence shown here is derived from an EMBL/GenBank/DDBJ whole genome shotgun (WGS) entry which is preliminary data.</text>
</comment>
<gene>
    <name evidence="6" type="ORF">KUV50_06510</name>
</gene>
<proteinExistence type="inferred from homology"/>
<dbReference type="InterPro" id="IPR029052">
    <property type="entry name" value="Metallo-depent_PP-like"/>
</dbReference>
<organism evidence="6 7">
    <name type="scientific">Membranihabitans marinus</name>
    <dbReference type="NCBI Taxonomy" id="1227546"/>
    <lineage>
        <taxon>Bacteria</taxon>
        <taxon>Pseudomonadati</taxon>
        <taxon>Bacteroidota</taxon>
        <taxon>Saprospiria</taxon>
        <taxon>Saprospirales</taxon>
        <taxon>Saprospiraceae</taxon>
        <taxon>Membranihabitans</taxon>
    </lineage>
</organism>